<dbReference type="Pfam" id="PF12161">
    <property type="entry name" value="HsdM_N"/>
    <property type="match status" value="1"/>
</dbReference>
<gene>
    <name evidence="10" type="ORF">D7I43_25185</name>
</gene>
<protein>
    <recommendedName>
        <fullName evidence="1">site-specific DNA-methyltransferase (adenine-specific)</fullName>
        <ecNumber evidence="1">2.1.1.72</ecNumber>
    </recommendedName>
</protein>
<dbReference type="Gene3D" id="3.40.50.150">
    <property type="entry name" value="Vaccinia Virus protein VP39"/>
    <property type="match status" value="1"/>
</dbReference>
<dbReference type="PANTHER" id="PTHR42933:SF3">
    <property type="entry name" value="TYPE I RESTRICTION ENZYME MJAVIII METHYLASE SUBUNIT"/>
    <property type="match status" value="1"/>
</dbReference>
<dbReference type="GO" id="GO:0009007">
    <property type="term" value="F:site-specific DNA-methyltransferase (adenine-specific) activity"/>
    <property type="evidence" value="ECO:0007669"/>
    <property type="project" value="UniProtKB-EC"/>
</dbReference>
<feature type="domain" description="DNA methylase adenine-specific" evidence="8">
    <location>
        <begin position="153"/>
        <end position="333"/>
    </location>
</feature>
<dbReference type="GO" id="GO:0032259">
    <property type="term" value="P:methylation"/>
    <property type="evidence" value="ECO:0007669"/>
    <property type="project" value="UniProtKB-KW"/>
</dbReference>
<evidence type="ECO:0000256" key="7">
    <source>
        <dbReference type="SAM" id="MobiDB-lite"/>
    </source>
</evidence>
<dbReference type="GO" id="GO:0003677">
    <property type="term" value="F:DNA binding"/>
    <property type="evidence" value="ECO:0007669"/>
    <property type="project" value="InterPro"/>
</dbReference>
<evidence type="ECO:0000256" key="6">
    <source>
        <dbReference type="ARBA" id="ARBA00047942"/>
    </source>
</evidence>
<dbReference type="InterPro" id="IPR003356">
    <property type="entry name" value="DNA_methylase_A-5"/>
</dbReference>
<feature type="domain" description="N6 adenine-specific DNA methyltransferase N-terminal" evidence="9">
    <location>
        <begin position="9"/>
        <end position="141"/>
    </location>
</feature>
<comment type="caution">
    <text evidence="10">The sequence shown here is derived from an EMBL/GenBank/DDBJ whole genome shotgun (WGS) entry which is preliminary data.</text>
</comment>
<dbReference type="GO" id="GO:0008170">
    <property type="term" value="F:N-methyltransferase activity"/>
    <property type="evidence" value="ECO:0007669"/>
    <property type="project" value="InterPro"/>
</dbReference>
<dbReference type="Proteomes" id="UP000285744">
    <property type="component" value="Unassembled WGS sequence"/>
</dbReference>
<dbReference type="PRINTS" id="PR00507">
    <property type="entry name" value="N12N6MTFRASE"/>
</dbReference>
<accession>A0A420EVC0</accession>
<reference evidence="10 11" key="1">
    <citation type="journal article" date="2018" name="Int. J. Syst. Evol. Microbiol.">
        <title>Micromonospora globbae sp. nov., an endophytic actinomycete isolated from roots of Globba winitii C. H. Wright.</title>
        <authorList>
            <person name="Kuncharoen N."/>
            <person name="Pittayakhajonwut P."/>
            <person name="Tanasupawat S."/>
        </authorList>
    </citation>
    <scope>NUCLEOTIDE SEQUENCE [LARGE SCALE GENOMIC DNA]</scope>
    <source>
        <strain evidence="10 11">WPS1-2</strain>
    </source>
</reference>
<dbReference type="PANTHER" id="PTHR42933">
    <property type="entry name" value="SLR6095 PROTEIN"/>
    <property type="match status" value="1"/>
</dbReference>
<feature type="compositionally biased region" description="Basic and acidic residues" evidence="7">
    <location>
        <begin position="332"/>
        <end position="345"/>
    </location>
</feature>
<dbReference type="CDD" id="cd02440">
    <property type="entry name" value="AdoMet_MTases"/>
    <property type="match status" value="1"/>
</dbReference>
<dbReference type="InterPro" id="IPR051537">
    <property type="entry name" value="DNA_Adenine_Mtase"/>
</dbReference>
<evidence type="ECO:0000313" key="11">
    <source>
        <dbReference type="Proteomes" id="UP000285744"/>
    </source>
</evidence>
<evidence type="ECO:0000259" key="9">
    <source>
        <dbReference type="Pfam" id="PF12161"/>
    </source>
</evidence>
<evidence type="ECO:0000256" key="4">
    <source>
        <dbReference type="ARBA" id="ARBA00022691"/>
    </source>
</evidence>
<comment type="catalytic activity">
    <reaction evidence="6">
        <text>a 2'-deoxyadenosine in DNA + S-adenosyl-L-methionine = an N(6)-methyl-2'-deoxyadenosine in DNA + S-adenosyl-L-homocysteine + H(+)</text>
        <dbReference type="Rhea" id="RHEA:15197"/>
        <dbReference type="Rhea" id="RHEA-COMP:12418"/>
        <dbReference type="Rhea" id="RHEA-COMP:12419"/>
        <dbReference type="ChEBI" id="CHEBI:15378"/>
        <dbReference type="ChEBI" id="CHEBI:57856"/>
        <dbReference type="ChEBI" id="CHEBI:59789"/>
        <dbReference type="ChEBI" id="CHEBI:90615"/>
        <dbReference type="ChEBI" id="CHEBI:90616"/>
        <dbReference type="EC" id="2.1.1.72"/>
    </reaction>
</comment>
<dbReference type="GO" id="GO:0009307">
    <property type="term" value="P:DNA restriction-modification system"/>
    <property type="evidence" value="ECO:0007669"/>
    <property type="project" value="UniProtKB-KW"/>
</dbReference>
<evidence type="ECO:0000259" key="8">
    <source>
        <dbReference type="Pfam" id="PF02384"/>
    </source>
</evidence>
<evidence type="ECO:0000256" key="1">
    <source>
        <dbReference type="ARBA" id="ARBA00011900"/>
    </source>
</evidence>
<name>A0A420EVC0_9ACTN</name>
<sequence length="358" mass="40117">MNSEAKDLSALVWSVADLLRGDYRQSEYGRVIEPFTLLRRLDLMLQPTKEEVLTRFGQLDAEGVADVDAVLRETTGLPFYNTSRLSFQSLATDPVNVARNLRYYLAGYSALVADVLEAYDFDRQIRRLDEARLLYPVVSRFAEFDLRPQTVSDHRMGAVFEELVHAFAETNYDAAGEYFTPRDVVRVMVDLLVPQDQDAGGRTVYDPACGIGGALLEACRQIEINDPSATVEVFGQELNAQTYAICRSNMLMKGDGADRIVHGNSLSQDGFPGATFDYLISAPPFGMGWKNIQDIVKDEAFRLGFTGRFGAGLPRINDGSLLFLQHMISKMKPPEDKRKPRRDPLQRITTGRGRPRFG</sequence>
<organism evidence="10 11">
    <name type="scientific">Micromonospora globbae</name>
    <dbReference type="NCBI Taxonomy" id="1894969"/>
    <lineage>
        <taxon>Bacteria</taxon>
        <taxon>Bacillati</taxon>
        <taxon>Actinomycetota</taxon>
        <taxon>Actinomycetes</taxon>
        <taxon>Micromonosporales</taxon>
        <taxon>Micromonosporaceae</taxon>
        <taxon>Micromonospora</taxon>
    </lineage>
</organism>
<dbReference type="SUPFAM" id="SSF53335">
    <property type="entry name" value="S-adenosyl-L-methionine-dependent methyltransferases"/>
    <property type="match status" value="1"/>
</dbReference>
<evidence type="ECO:0000256" key="5">
    <source>
        <dbReference type="ARBA" id="ARBA00022747"/>
    </source>
</evidence>
<dbReference type="AlphaFoldDB" id="A0A420EVC0"/>
<dbReference type="EC" id="2.1.1.72" evidence="1"/>
<dbReference type="OrthoDB" id="9784823at2"/>
<proteinExistence type="predicted"/>
<feature type="region of interest" description="Disordered" evidence="7">
    <location>
        <begin position="332"/>
        <end position="358"/>
    </location>
</feature>
<evidence type="ECO:0000256" key="3">
    <source>
        <dbReference type="ARBA" id="ARBA00022679"/>
    </source>
</evidence>
<evidence type="ECO:0000313" key="10">
    <source>
        <dbReference type="EMBL" id="RKF24675.1"/>
    </source>
</evidence>
<keyword evidence="4" id="KW-0949">S-adenosyl-L-methionine</keyword>
<keyword evidence="2 10" id="KW-0489">Methyltransferase</keyword>
<dbReference type="EMBL" id="RAQQ01000021">
    <property type="protein sequence ID" value="RKF24675.1"/>
    <property type="molecule type" value="Genomic_DNA"/>
</dbReference>
<dbReference type="Pfam" id="PF02384">
    <property type="entry name" value="N6_Mtase"/>
    <property type="match status" value="1"/>
</dbReference>
<dbReference type="InterPro" id="IPR029063">
    <property type="entry name" value="SAM-dependent_MTases_sf"/>
</dbReference>
<keyword evidence="3 10" id="KW-0808">Transferase</keyword>
<evidence type="ECO:0000256" key="2">
    <source>
        <dbReference type="ARBA" id="ARBA00022603"/>
    </source>
</evidence>
<dbReference type="InterPro" id="IPR022749">
    <property type="entry name" value="D12N6_MeTrfase_N"/>
</dbReference>
<keyword evidence="5" id="KW-0680">Restriction system</keyword>
<dbReference type="RefSeq" id="WP_120331042.1">
    <property type="nucleotide sequence ID" value="NZ_RAQQ01000021.1"/>
</dbReference>